<reference evidence="8 9" key="1">
    <citation type="submission" date="2019-07" db="EMBL/GenBank/DDBJ databases">
        <title>De Novo Assembly of kiwifruit Actinidia rufa.</title>
        <authorList>
            <person name="Sugita-Konishi S."/>
            <person name="Sato K."/>
            <person name="Mori E."/>
            <person name="Abe Y."/>
            <person name="Kisaki G."/>
            <person name="Hamano K."/>
            <person name="Suezawa K."/>
            <person name="Otani M."/>
            <person name="Fukuda T."/>
            <person name="Manabe T."/>
            <person name="Gomi K."/>
            <person name="Tabuchi M."/>
            <person name="Akimitsu K."/>
            <person name="Kataoka I."/>
        </authorList>
    </citation>
    <scope>NUCLEOTIDE SEQUENCE [LARGE SCALE GENOMIC DNA]</scope>
    <source>
        <strain evidence="9">cv. Fuchu</strain>
    </source>
</reference>
<dbReference type="AlphaFoldDB" id="A0A7J0GWS0"/>
<dbReference type="GO" id="GO:0020037">
    <property type="term" value="F:heme binding"/>
    <property type="evidence" value="ECO:0007669"/>
    <property type="project" value="InterPro"/>
</dbReference>
<evidence type="ECO:0000313" key="8">
    <source>
        <dbReference type="EMBL" id="GFZ15295.1"/>
    </source>
</evidence>
<dbReference type="EMBL" id="BJWL01000024">
    <property type="protein sequence ID" value="GFZ15295.1"/>
    <property type="molecule type" value="Genomic_DNA"/>
</dbReference>
<dbReference type="Proteomes" id="UP000585474">
    <property type="component" value="Unassembled WGS sequence"/>
</dbReference>
<comment type="caution">
    <text evidence="8">The sequence shown here is derived from an EMBL/GenBank/DDBJ whole genome shotgun (WGS) entry which is preliminary data.</text>
</comment>
<evidence type="ECO:0000256" key="1">
    <source>
        <dbReference type="ARBA" id="ARBA00001971"/>
    </source>
</evidence>
<evidence type="ECO:0000256" key="6">
    <source>
        <dbReference type="ARBA" id="ARBA00023004"/>
    </source>
</evidence>
<evidence type="ECO:0000256" key="5">
    <source>
        <dbReference type="ARBA" id="ARBA00023002"/>
    </source>
</evidence>
<name>A0A7J0GWS0_9ERIC</name>
<comment type="similarity">
    <text evidence="2">Belongs to the cytochrome P450 family.</text>
</comment>
<keyword evidence="3" id="KW-0349">Heme</keyword>
<dbReference type="InterPro" id="IPR036396">
    <property type="entry name" value="Cyt_P450_sf"/>
</dbReference>
<dbReference type="InterPro" id="IPR001128">
    <property type="entry name" value="Cyt_P450"/>
</dbReference>
<evidence type="ECO:0000313" key="9">
    <source>
        <dbReference type="Proteomes" id="UP000585474"/>
    </source>
</evidence>
<dbReference type="OrthoDB" id="1877779at2759"/>
<keyword evidence="4" id="KW-0479">Metal-binding</keyword>
<sequence>MSPILETNLFFPLIALSLLYLIILKLTTSSKKRSPLPPGPRPWPIVGNIFQLGKSPVHISLANLAQVHGPLMLVKFGARPIIVGSTPAAAREILQIHDRALSGRYVSNPLQIKGSKIHNLALAFVDSCHDHFKRVKSVYKGELFSSKILDAQTEVRENKIMGLVKYLGSKEGQVVKIKEQVAFVAINILGNATVSRDLVDFEGKGIGEGLVENIRKYSELGGIPQLADMFPILSGWDLQRYYKKLMDVFEKVCGIWADLIKEQREQRNVGRRDFAKALVESGFSDDQINAVLMEVFSAGIESNLDPTLIDMTDKFDVTMLKEQRLYVIPKLRRPFIN</sequence>
<dbReference type="GO" id="GO:0005506">
    <property type="term" value="F:iron ion binding"/>
    <property type="evidence" value="ECO:0007669"/>
    <property type="project" value="InterPro"/>
</dbReference>
<protein>
    <submittedName>
        <fullName evidence="8">Uncharacterized protein</fullName>
    </submittedName>
</protein>
<organism evidence="8 9">
    <name type="scientific">Actinidia rufa</name>
    <dbReference type="NCBI Taxonomy" id="165716"/>
    <lineage>
        <taxon>Eukaryota</taxon>
        <taxon>Viridiplantae</taxon>
        <taxon>Streptophyta</taxon>
        <taxon>Embryophyta</taxon>
        <taxon>Tracheophyta</taxon>
        <taxon>Spermatophyta</taxon>
        <taxon>Magnoliopsida</taxon>
        <taxon>eudicotyledons</taxon>
        <taxon>Gunneridae</taxon>
        <taxon>Pentapetalae</taxon>
        <taxon>asterids</taxon>
        <taxon>Ericales</taxon>
        <taxon>Actinidiaceae</taxon>
        <taxon>Actinidia</taxon>
    </lineage>
</organism>
<evidence type="ECO:0000256" key="2">
    <source>
        <dbReference type="ARBA" id="ARBA00010617"/>
    </source>
</evidence>
<dbReference type="PANTHER" id="PTHR47950">
    <property type="entry name" value="CYTOCHROME P450, FAMILY 76, SUBFAMILY C, POLYPEPTIDE 5-RELATED"/>
    <property type="match status" value="1"/>
</dbReference>
<evidence type="ECO:0000256" key="7">
    <source>
        <dbReference type="SAM" id="Phobius"/>
    </source>
</evidence>
<dbReference type="PANTHER" id="PTHR47950:SF49">
    <property type="entry name" value="CYTOCHROME P450"/>
    <property type="match status" value="1"/>
</dbReference>
<keyword evidence="6" id="KW-0408">Iron</keyword>
<keyword evidence="7" id="KW-0472">Membrane</keyword>
<dbReference type="SUPFAM" id="SSF48264">
    <property type="entry name" value="Cytochrome P450"/>
    <property type="match status" value="1"/>
</dbReference>
<proteinExistence type="inferred from homology"/>
<accession>A0A7J0GWS0</accession>
<evidence type="ECO:0000256" key="4">
    <source>
        <dbReference type="ARBA" id="ARBA00022723"/>
    </source>
</evidence>
<keyword evidence="7" id="KW-0812">Transmembrane</keyword>
<feature type="transmembrane region" description="Helical" evidence="7">
    <location>
        <begin position="6"/>
        <end position="24"/>
    </location>
</feature>
<gene>
    <name evidence="8" type="ORF">Acr_24g0014850</name>
</gene>
<evidence type="ECO:0000256" key="3">
    <source>
        <dbReference type="ARBA" id="ARBA00022617"/>
    </source>
</evidence>
<dbReference type="GO" id="GO:0004497">
    <property type="term" value="F:monooxygenase activity"/>
    <property type="evidence" value="ECO:0007669"/>
    <property type="project" value="InterPro"/>
</dbReference>
<keyword evidence="9" id="KW-1185">Reference proteome</keyword>
<keyword evidence="7" id="KW-1133">Transmembrane helix</keyword>
<keyword evidence="5" id="KW-0560">Oxidoreductase</keyword>
<dbReference type="Gene3D" id="1.10.630.10">
    <property type="entry name" value="Cytochrome P450"/>
    <property type="match status" value="1"/>
</dbReference>
<dbReference type="Pfam" id="PF00067">
    <property type="entry name" value="p450"/>
    <property type="match status" value="1"/>
</dbReference>
<dbReference type="GO" id="GO:0016705">
    <property type="term" value="F:oxidoreductase activity, acting on paired donors, with incorporation or reduction of molecular oxygen"/>
    <property type="evidence" value="ECO:0007669"/>
    <property type="project" value="InterPro"/>
</dbReference>
<comment type="cofactor">
    <cofactor evidence="1">
        <name>heme</name>
        <dbReference type="ChEBI" id="CHEBI:30413"/>
    </cofactor>
</comment>